<feature type="domain" description="Cytochrome c" evidence="6">
    <location>
        <begin position="185"/>
        <end position="288"/>
    </location>
</feature>
<keyword evidence="5" id="KW-0472">Membrane</keyword>
<feature type="transmembrane region" description="Helical" evidence="5">
    <location>
        <begin position="55"/>
        <end position="78"/>
    </location>
</feature>
<dbReference type="InterPro" id="IPR051459">
    <property type="entry name" value="Cytochrome_c-type_DH"/>
</dbReference>
<dbReference type="Pfam" id="PF00034">
    <property type="entry name" value="Cytochrom_C"/>
    <property type="match status" value="3"/>
</dbReference>
<dbReference type="GO" id="GO:0020037">
    <property type="term" value="F:heme binding"/>
    <property type="evidence" value="ECO:0007669"/>
    <property type="project" value="InterPro"/>
</dbReference>
<keyword evidence="5" id="KW-1133">Transmembrane helix</keyword>
<dbReference type="InterPro" id="IPR009056">
    <property type="entry name" value="Cyt_c-like_dom"/>
</dbReference>
<name>A0A6P2NS95_9BURK</name>
<organism evidence="7 8">
    <name type="scientific">Burkholderia pseudomultivorans</name>
    <dbReference type="NCBI Taxonomy" id="1207504"/>
    <lineage>
        <taxon>Bacteria</taxon>
        <taxon>Pseudomonadati</taxon>
        <taxon>Pseudomonadota</taxon>
        <taxon>Betaproteobacteria</taxon>
        <taxon>Burkholderiales</taxon>
        <taxon>Burkholderiaceae</taxon>
        <taxon>Burkholderia</taxon>
        <taxon>Burkholderia cepacia complex</taxon>
    </lineage>
</organism>
<accession>A0A6P2NS95</accession>
<dbReference type="Gene3D" id="1.10.760.10">
    <property type="entry name" value="Cytochrome c-like domain"/>
    <property type="match status" value="3"/>
</dbReference>
<dbReference type="SUPFAM" id="SSF46626">
    <property type="entry name" value="Cytochrome c"/>
    <property type="match status" value="3"/>
</dbReference>
<evidence type="ECO:0000259" key="6">
    <source>
        <dbReference type="PROSITE" id="PS51007"/>
    </source>
</evidence>
<dbReference type="EMBL" id="CABVPP010000043">
    <property type="protein sequence ID" value="VWB97623.1"/>
    <property type="molecule type" value="Genomic_DNA"/>
</dbReference>
<dbReference type="PROSITE" id="PS51007">
    <property type="entry name" value="CYTC"/>
    <property type="match status" value="3"/>
</dbReference>
<keyword evidence="1 4" id="KW-0349">Heme</keyword>
<dbReference type="AlphaFoldDB" id="A0A6P2NS95"/>
<reference evidence="7 8" key="1">
    <citation type="submission" date="2019-09" db="EMBL/GenBank/DDBJ databases">
        <authorList>
            <person name="Depoorter E."/>
        </authorList>
    </citation>
    <scope>NUCLEOTIDE SEQUENCE [LARGE SCALE GENOMIC DNA]</scope>
    <source>
        <strain evidence="7">LMG 26883</strain>
    </source>
</reference>
<dbReference type="GO" id="GO:0009055">
    <property type="term" value="F:electron transfer activity"/>
    <property type="evidence" value="ECO:0007669"/>
    <property type="project" value="InterPro"/>
</dbReference>
<keyword evidence="3 4" id="KW-0408">Iron</keyword>
<gene>
    <name evidence="7" type="ORF">BPS26883_04722</name>
</gene>
<keyword evidence="5" id="KW-0812">Transmembrane</keyword>
<feature type="domain" description="Cytochrome c" evidence="6">
    <location>
        <begin position="471"/>
        <end position="560"/>
    </location>
</feature>
<dbReference type="Proteomes" id="UP000494162">
    <property type="component" value="Unassembled WGS sequence"/>
</dbReference>
<keyword evidence="2 4" id="KW-0479">Metal-binding</keyword>
<evidence type="ECO:0000313" key="8">
    <source>
        <dbReference type="Proteomes" id="UP000494162"/>
    </source>
</evidence>
<evidence type="ECO:0000256" key="1">
    <source>
        <dbReference type="ARBA" id="ARBA00022617"/>
    </source>
</evidence>
<protein>
    <submittedName>
        <fullName evidence="7">Cytochrome C</fullName>
    </submittedName>
</protein>
<evidence type="ECO:0000256" key="2">
    <source>
        <dbReference type="ARBA" id="ARBA00022723"/>
    </source>
</evidence>
<evidence type="ECO:0000256" key="3">
    <source>
        <dbReference type="ARBA" id="ARBA00023004"/>
    </source>
</evidence>
<dbReference type="PANTHER" id="PTHR35008:SF8">
    <property type="entry name" value="ALCOHOL DEHYDROGENASE CYTOCHROME C SUBUNIT"/>
    <property type="match status" value="1"/>
</dbReference>
<feature type="domain" description="Cytochrome c" evidence="6">
    <location>
        <begin position="331"/>
        <end position="444"/>
    </location>
</feature>
<dbReference type="GO" id="GO:0046872">
    <property type="term" value="F:metal ion binding"/>
    <property type="evidence" value="ECO:0007669"/>
    <property type="project" value="UniProtKB-KW"/>
</dbReference>
<proteinExistence type="predicted"/>
<evidence type="ECO:0000256" key="5">
    <source>
        <dbReference type="SAM" id="Phobius"/>
    </source>
</evidence>
<evidence type="ECO:0000256" key="4">
    <source>
        <dbReference type="PROSITE-ProRule" id="PRU00433"/>
    </source>
</evidence>
<evidence type="ECO:0000313" key="7">
    <source>
        <dbReference type="EMBL" id="VWB97623.1"/>
    </source>
</evidence>
<sequence>MNGTRHAWTPLLAIAAGLIGAPALWFAQMLASETLASTACYPLGVAQAVPRWSHVGVWLALIAAGTFALAAAFAAWLARTWQSAHDANTQASTRDDSTRFLARCGMLVAPLRHRARIHGDRYRFRGALQSMAITGSGTHPSTRRGAAIALALALCATLAGCDGRQQDRPASDGGGADAAASANAATIARGRYLALAGDCSACHDAADHTPYAGGQPVNSPFGPIYAPNITPDPTHGIGHYTLREFDDAVRRGVRADGSRLYPAMPYPSFARLSDDDVRALYAYFMRGVAPSPNAARLTQLPFPFNQRWALGLWSLLFANRDRFAPQPSQSAEWNRGAYLVQGLGHCGACHTPRGPAYNERGYDERSPAFLTGGVNDHWFAPNLTGADTDGLGRWSADDIAVFLRSGHAQRGAVFGAMAPVVGESTTLLTDADRRAIAVYLKSLPAQRTAATNPLGVGVPRLTPAGPRPEGGQQAPGAGVFASFCARCHGAEGTGVRDHGPPLDGNSIVLAADPTSTIRIVIEGTRPAPGKSGPVQRMPAMRDSLTSSEIAAVVSYVRGAWGNRAAPVSEQDVRRLRAAIKR</sequence>
<dbReference type="PANTHER" id="PTHR35008">
    <property type="entry name" value="BLL4482 PROTEIN-RELATED"/>
    <property type="match status" value="1"/>
</dbReference>
<dbReference type="InterPro" id="IPR036909">
    <property type="entry name" value="Cyt_c-like_dom_sf"/>
</dbReference>